<evidence type="ECO:0008006" key="4">
    <source>
        <dbReference type="Google" id="ProtNLM"/>
    </source>
</evidence>
<reference evidence="2 3" key="1">
    <citation type="journal article" date="2023" name="Plants (Basel)">
        <title>Bridging the Gap: Combining Genomics and Transcriptomics Approaches to Understand Stylosanthes scabra, an Orphan Legume from the Brazilian Caatinga.</title>
        <authorList>
            <person name="Ferreira-Neto J.R.C."/>
            <person name="da Silva M.D."/>
            <person name="Binneck E."/>
            <person name="de Melo N.F."/>
            <person name="da Silva R.H."/>
            <person name="de Melo A.L.T.M."/>
            <person name="Pandolfi V."/>
            <person name="Bustamante F.O."/>
            <person name="Brasileiro-Vidal A.C."/>
            <person name="Benko-Iseppon A.M."/>
        </authorList>
    </citation>
    <scope>NUCLEOTIDE SEQUENCE [LARGE SCALE GENOMIC DNA]</scope>
    <source>
        <tissue evidence="2">Leaves</tissue>
    </source>
</reference>
<accession>A0ABU6RKK3</accession>
<comment type="caution">
    <text evidence="2">The sequence shown here is derived from an EMBL/GenBank/DDBJ whole genome shotgun (WGS) entry which is preliminary data.</text>
</comment>
<evidence type="ECO:0000256" key="1">
    <source>
        <dbReference type="SAM" id="MobiDB-lite"/>
    </source>
</evidence>
<dbReference type="SUPFAM" id="SSF54928">
    <property type="entry name" value="RNA-binding domain, RBD"/>
    <property type="match status" value="1"/>
</dbReference>
<name>A0ABU6RKK3_9FABA</name>
<gene>
    <name evidence="2" type="ORF">PIB30_059282</name>
</gene>
<keyword evidence="3" id="KW-1185">Reference proteome</keyword>
<evidence type="ECO:0000313" key="2">
    <source>
        <dbReference type="EMBL" id="MED6124479.1"/>
    </source>
</evidence>
<sequence>MGRVLDVFLSRKKRKRNKLMFEFVRFETKIEADGAIQELHGWKVWGCKLEVTESKYRKDGEGSSHVRGWKRMSTHEEKCKEIETAAKGRNLFYGRAFKDAVENCNRDGTILNLRDKNLVYSFGYLTVVLATERTMMEKLNRSLIGESTNPIQLVVMRDTIMKQWSDLEEVELIGPRNALLTFSSEEMMAEAGQSPLLLNNFVQVRKWLPGEVNDSRRIWLVVYGLPLYAWNEENMAMIGRIWGSVIHVETNQDRHYCSFQGIKGVDEIENGATLVSSTQNLVENGDRQRLGGAEDEVTRVELESETGNSNVAETPMHAQGLRDGSDGMSTQKQSDIGPMVIAEIEQSKTRTWNEDRETIEVVKDSHMGQKSGTVRISRIKQKEGPVNGELSLIKGTNLLEIREEKESNWNGRILEQESVSGPSEPPGFEQNKRRQRPLITSRGSLVRRGLQSE</sequence>
<dbReference type="InterPro" id="IPR012677">
    <property type="entry name" value="Nucleotide-bd_a/b_plait_sf"/>
</dbReference>
<dbReference type="Gene3D" id="3.30.70.330">
    <property type="match status" value="1"/>
</dbReference>
<organism evidence="2 3">
    <name type="scientific">Stylosanthes scabra</name>
    <dbReference type="NCBI Taxonomy" id="79078"/>
    <lineage>
        <taxon>Eukaryota</taxon>
        <taxon>Viridiplantae</taxon>
        <taxon>Streptophyta</taxon>
        <taxon>Embryophyta</taxon>
        <taxon>Tracheophyta</taxon>
        <taxon>Spermatophyta</taxon>
        <taxon>Magnoliopsida</taxon>
        <taxon>eudicotyledons</taxon>
        <taxon>Gunneridae</taxon>
        <taxon>Pentapetalae</taxon>
        <taxon>rosids</taxon>
        <taxon>fabids</taxon>
        <taxon>Fabales</taxon>
        <taxon>Fabaceae</taxon>
        <taxon>Papilionoideae</taxon>
        <taxon>50 kb inversion clade</taxon>
        <taxon>dalbergioids sensu lato</taxon>
        <taxon>Dalbergieae</taxon>
        <taxon>Pterocarpus clade</taxon>
        <taxon>Stylosanthes</taxon>
    </lineage>
</organism>
<dbReference type="EMBL" id="JASCZI010030716">
    <property type="protein sequence ID" value="MED6124479.1"/>
    <property type="molecule type" value="Genomic_DNA"/>
</dbReference>
<dbReference type="Proteomes" id="UP001341840">
    <property type="component" value="Unassembled WGS sequence"/>
</dbReference>
<feature type="region of interest" description="Disordered" evidence="1">
    <location>
        <begin position="412"/>
        <end position="453"/>
    </location>
</feature>
<evidence type="ECO:0000313" key="3">
    <source>
        <dbReference type="Proteomes" id="UP001341840"/>
    </source>
</evidence>
<dbReference type="InterPro" id="IPR035979">
    <property type="entry name" value="RBD_domain_sf"/>
</dbReference>
<protein>
    <recommendedName>
        <fullName evidence="4">DUF4283 domain-containing protein</fullName>
    </recommendedName>
</protein>
<proteinExistence type="predicted"/>